<gene>
    <name evidence="2" type="ORF">BU14_0731s0002</name>
</gene>
<dbReference type="GO" id="GO:0005634">
    <property type="term" value="C:nucleus"/>
    <property type="evidence" value="ECO:0007669"/>
    <property type="project" value="TreeGrafter"/>
</dbReference>
<sequence length="228" mass="23689">MALNIPLLQALDASSGRIPSPFTGEVYILSRTAMELAYTDATRPRASPAKGVLFMTTQRLVFPPEDRAKAGYASIELPFRGMTGGHLRQPIFSCNNSTASCTYYDGMPFTGELGYKIVIKNGGIGVSLPPSTAASVRRGRRQPLPGGEGGRGGGGGGGVAPENPAPDAWANEWGAGNLQGAVAAVDPSDPSRQYLTQPVVEGAGAEGRGTMPPLTERHASAGGLRHRG</sequence>
<reference evidence="2 3" key="1">
    <citation type="submission" date="2017-03" db="EMBL/GenBank/DDBJ databases">
        <title>WGS assembly of Porphyra umbilicalis.</title>
        <authorList>
            <person name="Brawley S.H."/>
            <person name="Blouin N.A."/>
            <person name="Ficko-Blean E."/>
            <person name="Wheeler G.L."/>
            <person name="Lohr M."/>
            <person name="Goodson H.V."/>
            <person name="Jenkins J.W."/>
            <person name="Blaby-Haas C.E."/>
            <person name="Helliwell K.E."/>
            <person name="Chan C."/>
            <person name="Marriage T."/>
            <person name="Bhattacharya D."/>
            <person name="Klein A.S."/>
            <person name="Badis Y."/>
            <person name="Brodie J."/>
            <person name="Cao Y."/>
            <person name="Collen J."/>
            <person name="Dittami S.M."/>
            <person name="Gachon C.M."/>
            <person name="Green B.R."/>
            <person name="Karpowicz S."/>
            <person name="Kim J.W."/>
            <person name="Kudahl U."/>
            <person name="Lin S."/>
            <person name="Michel G."/>
            <person name="Mittag M."/>
            <person name="Olson B.J."/>
            <person name="Pangilinan J."/>
            <person name="Peng Y."/>
            <person name="Qiu H."/>
            <person name="Shu S."/>
            <person name="Singer J.T."/>
            <person name="Smith A.G."/>
            <person name="Sprecher B.N."/>
            <person name="Wagner V."/>
            <person name="Wang W."/>
            <person name="Wang Z.-Y."/>
            <person name="Yan J."/>
            <person name="Yarish C."/>
            <person name="Zoeuner-Riek S."/>
            <person name="Zhuang Y."/>
            <person name="Zou Y."/>
            <person name="Lindquist E.A."/>
            <person name="Grimwood J."/>
            <person name="Barry K."/>
            <person name="Rokhsar D.S."/>
            <person name="Schmutz J."/>
            <person name="Stiller J.W."/>
            <person name="Grossman A.R."/>
            <person name="Prochnik S.E."/>
        </authorList>
    </citation>
    <scope>NUCLEOTIDE SEQUENCE [LARGE SCALE GENOMIC DNA]</scope>
    <source>
        <strain evidence="2">4086291</strain>
    </source>
</reference>
<accession>A0A1X6NPK6</accession>
<dbReference type="InterPro" id="IPR044852">
    <property type="entry name" value="WBP2-like"/>
</dbReference>
<evidence type="ECO:0000313" key="3">
    <source>
        <dbReference type="Proteomes" id="UP000218209"/>
    </source>
</evidence>
<dbReference type="SUPFAM" id="SSF50729">
    <property type="entry name" value="PH domain-like"/>
    <property type="match status" value="1"/>
</dbReference>
<evidence type="ECO:0000256" key="1">
    <source>
        <dbReference type="SAM" id="MobiDB-lite"/>
    </source>
</evidence>
<dbReference type="PANTHER" id="PTHR31606">
    <property type="entry name" value="WW DOMAIN BINDING PROTEIN 2, ISOFORM E"/>
    <property type="match status" value="1"/>
</dbReference>
<feature type="compositionally biased region" description="Gly residues" evidence="1">
    <location>
        <begin position="146"/>
        <end position="159"/>
    </location>
</feature>
<keyword evidence="3" id="KW-1185">Reference proteome</keyword>
<evidence type="ECO:0000313" key="2">
    <source>
        <dbReference type="EMBL" id="OSX70527.1"/>
    </source>
</evidence>
<protein>
    <recommendedName>
        <fullName evidence="4">GRAM domain-containing protein</fullName>
    </recommendedName>
</protein>
<name>A0A1X6NPK6_PORUM</name>
<dbReference type="PANTHER" id="PTHR31606:SF1">
    <property type="entry name" value="WW DOMAIN BINDING PROTEIN 2, ISOFORM E"/>
    <property type="match status" value="1"/>
</dbReference>
<dbReference type="Proteomes" id="UP000218209">
    <property type="component" value="Unassembled WGS sequence"/>
</dbReference>
<dbReference type="AlphaFoldDB" id="A0A1X6NPK6"/>
<dbReference type="GO" id="GO:0003713">
    <property type="term" value="F:transcription coactivator activity"/>
    <property type="evidence" value="ECO:0007669"/>
    <property type="project" value="InterPro"/>
</dbReference>
<dbReference type="EMBL" id="KV919243">
    <property type="protein sequence ID" value="OSX70527.1"/>
    <property type="molecule type" value="Genomic_DNA"/>
</dbReference>
<feature type="region of interest" description="Disordered" evidence="1">
    <location>
        <begin position="128"/>
        <end position="228"/>
    </location>
</feature>
<dbReference type="GO" id="GO:0031490">
    <property type="term" value="F:chromatin DNA binding"/>
    <property type="evidence" value="ECO:0007669"/>
    <property type="project" value="TreeGrafter"/>
</dbReference>
<organism evidence="2 3">
    <name type="scientific">Porphyra umbilicalis</name>
    <name type="common">Purple laver</name>
    <name type="synonym">Red alga</name>
    <dbReference type="NCBI Taxonomy" id="2786"/>
    <lineage>
        <taxon>Eukaryota</taxon>
        <taxon>Rhodophyta</taxon>
        <taxon>Bangiophyceae</taxon>
        <taxon>Bangiales</taxon>
        <taxon>Bangiaceae</taxon>
        <taxon>Porphyra</taxon>
    </lineage>
</organism>
<dbReference type="OrthoDB" id="1259151at2759"/>
<proteinExistence type="predicted"/>
<evidence type="ECO:0008006" key="4">
    <source>
        <dbReference type="Google" id="ProtNLM"/>
    </source>
</evidence>